<organism evidence="4 5">
    <name type="scientific">Microvenator marinus</name>
    <dbReference type="NCBI Taxonomy" id="2600177"/>
    <lineage>
        <taxon>Bacteria</taxon>
        <taxon>Deltaproteobacteria</taxon>
        <taxon>Bradymonadales</taxon>
        <taxon>Microvenatoraceae</taxon>
        <taxon>Microvenator</taxon>
    </lineage>
</organism>
<keyword evidence="1 2" id="KW-0732">Signal</keyword>
<dbReference type="GO" id="GO:0004222">
    <property type="term" value="F:metalloendopeptidase activity"/>
    <property type="evidence" value="ECO:0007669"/>
    <property type="project" value="TreeGrafter"/>
</dbReference>
<dbReference type="Pfam" id="PF01551">
    <property type="entry name" value="Peptidase_M23"/>
    <property type="match status" value="1"/>
</dbReference>
<proteinExistence type="predicted"/>
<evidence type="ECO:0000313" key="4">
    <source>
        <dbReference type="EMBL" id="QED27454.1"/>
    </source>
</evidence>
<dbReference type="Gene3D" id="2.70.70.10">
    <property type="entry name" value="Glucose Permease (Domain IIA)"/>
    <property type="match status" value="1"/>
</dbReference>
<reference evidence="4 5" key="1">
    <citation type="submission" date="2019-08" db="EMBL/GenBank/DDBJ databases">
        <authorList>
            <person name="Liang Q."/>
        </authorList>
    </citation>
    <scope>NUCLEOTIDE SEQUENCE [LARGE SCALE GENOMIC DNA]</scope>
    <source>
        <strain evidence="4 5">V1718</strain>
    </source>
</reference>
<dbReference type="InterPro" id="IPR016047">
    <property type="entry name" value="M23ase_b-sheet_dom"/>
</dbReference>
<feature type="chain" id="PRO_5022998952" evidence="2">
    <location>
        <begin position="21"/>
        <end position="275"/>
    </location>
</feature>
<dbReference type="InterPro" id="IPR011055">
    <property type="entry name" value="Dup_hybrid_motif"/>
</dbReference>
<accession>A0A5B8XPI6</accession>
<dbReference type="RefSeq" id="WP_146959139.1">
    <property type="nucleotide sequence ID" value="NZ_CP042467.1"/>
</dbReference>
<gene>
    <name evidence="4" type="ORF">FRD01_09415</name>
</gene>
<evidence type="ECO:0000256" key="1">
    <source>
        <dbReference type="ARBA" id="ARBA00022729"/>
    </source>
</evidence>
<sequence>MALKRLAVIILVSLFCVAFSHQDTPPWESAPEPSALELDHPWYENGRSIKRGAIEVSKALGPQNKSELILKGGDALIGLAYRATEAIEDYEAKRVPTVQLVRISSRFGMRVHPVLKRRKFHNGVDFAAPRGTPVRAVADGVVTYAGWSGGAGKMVKIKHDGFESGYAHLASITRDVRVGETIKAGETIGGVGATGLATGNHLHFTIRKNGRFVDPMKDGLERIEPMVELEIIAGLERNVGKLFTALENSAASFFDGEELNLSELELDEFWDDSFL</sequence>
<evidence type="ECO:0000313" key="5">
    <source>
        <dbReference type="Proteomes" id="UP000321595"/>
    </source>
</evidence>
<evidence type="ECO:0000256" key="2">
    <source>
        <dbReference type="SAM" id="SignalP"/>
    </source>
</evidence>
<dbReference type="SUPFAM" id="SSF51261">
    <property type="entry name" value="Duplicated hybrid motif"/>
    <property type="match status" value="1"/>
</dbReference>
<dbReference type="PANTHER" id="PTHR21666:SF289">
    <property type="entry name" value="L-ALA--D-GLU ENDOPEPTIDASE"/>
    <property type="match status" value="1"/>
</dbReference>
<dbReference type="AlphaFoldDB" id="A0A5B8XPI6"/>
<feature type="signal peptide" evidence="2">
    <location>
        <begin position="1"/>
        <end position="20"/>
    </location>
</feature>
<keyword evidence="5" id="KW-1185">Reference proteome</keyword>
<dbReference type="EMBL" id="CP042467">
    <property type="protein sequence ID" value="QED27454.1"/>
    <property type="molecule type" value="Genomic_DNA"/>
</dbReference>
<dbReference type="InterPro" id="IPR050570">
    <property type="entry name" value="Cell_wall_metabolism_enzyme"/>
</dbReference>
<dbReference type="OrthoDB" id="9815245at2"/>
<name>A0A5B8XPI6_9DELT</name>
<dbReference type="Proteomes" id="UP000321595">
    <property type="component" value="Chromosome"/>
</dbReference>
<dbReference type="KEGG" id="bbae:FRD01_09415"/>
<feature type="domain" description="M23ase beta-sheet core" evidence="3">
    <location>
        <begin position="119"/>
        <end position="215"/>
    </location>
</feature>
<dbReference type="CDD" id="cd12797">
    <property type="entry name" value="M23_peptidase"/>
    <property type="match status" value="1"/>
</dbReference>
<protein>
    <submittedName>
        <fullName evidence="4">M23 family metallopeptidase</fullName>
    </submittedName>
</protein>
<dbReference type="PANTHER" id="PTHR21666">
    <property type="entry name" value="PEPTIDASE-RELATED"/>
    <property type="match status" value="1"/>
</dbReference>
<evidence type="ECO:0000259" key="3">
    <source>
        <dbReference type="Pfam" id="PF01551"/>
    </source>
</evidence>